<evidence type="ECO:0000313" key="3">
    <source>
        <dbReference type="Proteomes" id="UP000037023"/>
    </source>
</evidence>
<evidence type="ECO:0000313" key="2">
    <source>
        <dbReference type="EMBL" id="KOG29179.1"/>
    </source>
</evidence>
<evidence type="ECO:0000256" key="1">
    <source>
        <dbReference type="SAM" id="MobiDB-lite"/>
    </source>
</evidence>
<reference evidence="2 3" key="1">
    <citation type="submission" date="2015-06" db="EMBL/GenBank/DDBJ databases">
        <authorList>
            <person name="Hoefler B.C."/>
            <person name="Straight P.D."/>
        </authorList>
    </citation>
    <scope>NUCLEOTIDE SEQUENCE [LARGE SCALE GENOMIC DNA]</scope>
    <source>
        <strain evidence="2 3">NRRL 3427</strain>
    </source>
</reference>
<dbReference type="Proteomes" id="UP000037023">
    <property type="component" value="Unassembled WGS sequence"/>
</dbReference>
<dbReference type="PATRIC" id="fig|1938.6.peg.2843"/>
<dbReference type="OrthoDB" id="4338389at2"/>
<name>A0A0L8KTX4_STRVR</name>
<dbReference type="RefSeq" id="WP_033203590.1">
    <property type="nucleotide sequence ID" value="NZ_LGUP01000105.1"/>
</dbReference>
<gene>
    <name evidence="2" type="ORF">ADK34_13120</name>
</gene>
<dbReference type="AlphaFoldDB" id="A0A0L8KTX4"/>
<comment type="caution">
    <text evidence="2">The sequence shown here is derived from an EMBL/GenBank/DDBJ whole genome shotgun (WGS) entry which is preliminary data.</text>
</comment>
<proteinExistence type="predicted"/>
<dbReference type="EMBL" id="LGUP01000105">
    <property type="protein sequence ID" value="KOG29179.1"/>
    <property type="molecule type" value="Genomic_DNA"/>
</dbReference>
<sequence>MAIEPMDGDRALMDQYALPWIEANEDRSSDANRHLHLYRESLEKDGVKATKAVERLISSGRGQALKALEAHWARVRACFDRTTGAALDIASEILGCGDTIAIGKGRAKDIVSYLREMNPDVGTATPDAKLQRHIDVAREDLEANVTTTLTEAREGASRARAAENVVAVETVPATLSGLLGRGIGGGVGDGVRGSSGDDLPDGIRGSSGNDLPDGIRGSSGNDLPDGIGSGTGGSPFGSPFGPAPGPVGGTNAGSWNVFVDHDEHKRAADGLIKVAETIRGDTTTALARALYDLDALAASGSVGSTIAAEYTPLLNDLDLAGRALADHLSGPLRDIVLTISTDQQDTDDDNRGRFDWWRD</sequence>
<protein>
    <submittedName>
        <fullName evidence="2">Uncharacterized protein</fullName>
    </submittedName>
</protein>
<feature type="region of interest" description="Disordered" evidence="1">
    <location>
        <begin position="189"/>
        <end position="249"/>
    </location>
</feature>
<accession>A0A0L8KTX4</accession>
<organism evidence="2 3">
    <name type="scientific">Streptomyces viridochromogenes</name>
    <dbReference type="NCBI Taxonomy" id="1938"/>
    <lineage>
        <taxon>Bacteria</taxon>
        <taxon>Bacillati</taxon>
        <taxon>Actinomycetota</taxon>
        <taxon>Actinomycetes</taxon>
        <taxon>Kitasatosporales</taxon>
        <taxon>Streptomycetaceae</taxon>
        <taxon>Streptomyces</taxon>
    </lineage>
</organism>